<evidence type="ECO:0000313" key="1">
    <source>
        <dbReference type="EMBL" id="AIN99759.2"/>
    </source>
</evidence>
<dbReference type="Proteomes" id="UP000063063">
    <property type="component" value="Chromosome 28"/>
</dbReference>
<dbReference type="KEGG" id="lpan:LPMP_281260"/>
<name>A0A088RWY3_LEIPA</name>
<protein>
    <submittedName>
        <fullName evidence="1">Uncharacterized protein</fullName>
    </submittedName>
</protein>
<dbReference type="eggNOG" id="ENOG502SC3Q">
    <property type="taxonomic scope" value="Eukaryota"/>
</dbReference>
<dbReference type="EMBL" id="CP009397">
    <property type="protein sequence ID" value="AIN99759.2"/>
    <property type="molecule type" value="Genomic_DNA"/>
</dbReference>
<accession>A0A088RWY3</accession>
<proteinExistence type="predicted"/>
<organism evidence="1 2">
    <name type="scientific">Leishmania panamensis</name>
    <dbReference type="NCBI Taxonomy" id="5679"/>
    <lineage>
        <taxon>Eukaryota</taxon>
        <taxon>Discoba</taxon>
        <taxon>Euglenozoa</taxon>
        <taxon>Kinetoplastea</taxon>
        <taxon>Metakinetoplastina</taxon>
        <taxon>Trypanosomatida</taxon>
        <taxon>Trypanosomatidae</taxon>
        <taxon>Leishmaniinae</taxon>
        <taxon>Leishmania</taxon>
        <taxon>Leishmania guyanensis species complex</taxon>
    </lineage>
</organism>
<dbReference type="AlphaFoldDB" id="A0A088RWY3"/>
<dbReference type="OrthoDB" id="6513042at2759"/>
<dbReference type="VEuPathDB" id="TriTrypDB:LPMP_281260"/>
<evidence type="ECO:0000313" key="2">
    <source>
        <dbReference type="Proteomes" id="UP000063063"/>
    </source>
</evidence>
<reference evidence="1 2" key="1">
    <citation type="journal article" date="2015" name="Sci. Rep.">
        <title>The genome of Leishmania panamensis: insights into genomics of the L. (Viannia) subgenus.</title>
        <authorList>
            <person name="Llanes A."/>
            <person name="Restrepo C.M."/>
            <person name="Vecchio G.D."/>
            <person name="Anguizola F.J."/>
            <person name="Lleonart R."/>
        </authorList>
    </citation>
    <scope>NUCLEOTIDE SEQUENCE [LARGE SCALE GENOMIC DNA]</scope>
    <source>
        <strain evidence="1 2">MHOM/PA/94/PSC-1</strain>
    </source>
</reference>
<sequence length="142" mass="16075">MSEPCVFKGCPSVALVVLPKCEYCEQRYCTSHMLPERHGCGDACKNAARRQATADAAAQRRARRHLGNEDAKKRLDKKLGASEAARRKKTKSTHPPPTKKNELTCVETHEEAETASLGLESDDSQQRRKRETRDVRYRRLPL</sequence>
<gene>
    <name evidence="1" type="ORF">LPMP_281260</name>
</gene>
<keyword evidence="2" id="KW-1185">Reference proteome</keyword>
<dbReference type="GeneID" id="22576571"/>
<dbReference type="RefSeq" id="XP_010700466.1">
    <property type="nucleotide sequence ID" value="XM_010702164.1"/>
</dbReference>